<keyword evidence="3" id="KW-1185">Reference proteome</keyword>
<reference evidence="2 3" key="1">
    <citation type="submission" date="2020-02" db="EMBL/GenBank/DDBJ databases">
        <title>Genome sequences of Thiorhodococcus mannitoliphagus and Thiorhodococcus minor, purple sulfur photosynthetic bacteria in the gammaproteobacterial family, Chromatiaceae.</title>
        <authorList>
            <person name="Aviles F.A."/>
            <person name="Meyer T.E."/>
            <person name="Kyndt J.A."/>
        </authorList>
    </citation>
    <scope>NUCLEOTIDE SEQUENCE [LARGE SCALE GENOMIC DNA]</scope>
    <source>
        <strain evidence="2 3">DSM 11518</strain>
    </source>
</reference>
<evidence type="ECO:0000313" key="3">
    <source>
        <dbReference type="Proteomes" id="UP000483379"/>
    </source>
</evidence>
<dbReference type="Pfam" id="PF12773">
    <property type="entry name" value="DZR"/>
    <property type="match status" value="1"/>
</dbReference>
<dbReference type="EMBL" id="JAAIJQ010000009">
    <property type="protein sequence ID" value="NEV61160.1"/>
    <property type="molecule type" value="Genomic_DNA"/>
</dbReference>
<feature type="domain" description="DZANK-type" evidence="1">
    <location>
        <begin position="293"/>
        <end position="346"/>
    </location>
</feature>
<evidence type="ECO:0000259" key="1">
    <source>
        <dbReference type="Pfam" id="PF12773"/>
    </source>
</evidence>
<name>A0A6M0JUA1_9GAMM</name>
<dbReference type="AlphaFoldDB" id="A0A6M0JUA1"/>
<dbReference type="InterPro" id="IPR025874">
    <property type="entry name" value="DZR"/>
</dbReference>
<dbReference type="Proteomes" id="UP000483379">
    <property type="component" value="Unassembled WGS sequence"/>
</dbReference>
<protein>
    <submittedName>
        <fullName evidence="2">Zinc ribbon domain-containing protein</fullName>
    </submittedName>
</protein>
<evidence type="ECO:0000313" key="2">
    <source>
        <dbReference type="EMBL" id="NEV61160.1"/>
    </source>
</evidence>
<organism evidence="2 3">
    <name type="scientific">Thiorhodococcus minor</name>
    <dbReference type="NCBI Taxonomy" id="57489"/>
    <lineage>
        <taxon>Bacteria</taxon>
        <taxon>Pseudomonadati</taxon>
        <taxon>Pseudomonadota</taxon>
        <taxon>Gammaproteobacteria</taxon>
        <taxon>Chromatiales</taxon>
        <taxon>Chromatiaceae</taxon>
        <taxon>Thiorhodococcus</taxon>
    </lineage>
</organism>
<proteinExistence type="predicted"/>
<accession>A0A6M0JUA1</accession>
<comment type="caution">
    <text evidence="2">The sequence shown here is derived from an EMBL/GenBank/DDBJ whole genome shotgun (WGS) entry which is preliminary data.</text>
</comment>
<gene>
    <name evidence="2" type="ORF">G3446_04465</name>
</gene>
<sequence length="353" mass="37789">MRGRGWLDQSWRAALEALCHPYLLINSATATADRISAPFYAASSAAPDRLTAIAPAEDGYRLSFPWTTKEIALEDCIALDVDSAPFPDIPTLELTPAGLMALAAAADAVRLVLLTSIMQRQVVADFLLPVDHLTVMYRLSVEDTQADGRWLVTLLRLLAPHSFQIGDGGSASRLTSGYRELAGLGLLRDEGNGKWSPSANLMRLSGHWMTPVPAIAHEVVTFEDRQETTTHRLTLRGSGPLCVIAFEEAPMPKARLRSLEPGAYWLELFGMLSPPVPEEAAAAGATPATTSQCPACGTMVREGQKFCSECGASLDRALPATAASPPTCASCGAPLEPGLRFCTQCGNPITRSR</sequence>